<proteinExistence type="predicted"/>
<comment type="caution">
    <text evidence="1">The sequence shown here is derived from an EMBL/GenBank/DDBJ whole genome shotgun (WGS) entry which is preliminary data.</text>
</comment>
<gene>
    <name evidence="1" type="ORF">L6164_031900</name>
</gene>
<evidence type="ECO:0000313" key="2">
    <source>
        <dbReference type="Proteomes" id="UP000828941"/>
    </source>
</evidence>
<keyword evidence="2" id="KW-1185">Reference proteome</keyword>
<evidence type="ECO:0000313" key="1">
    <source>
        <dbReference type="EMBL" id="KAI4298326.1"/>
    </source>
</evidence>
<protein>
    <submittedName>
        <fullName evidence="1">Uncharacterized protein</fullName>
    </submittedName>
</protein>
<dbReference type="Proteomes" id="UP000828941">
    <property type="component" value="Chromosome 13"/>
</dbReference>
<accession>A0ACB9KM60</accession>
<sequence>MAASNPKASFHARSNSLPSRPHPLVLQCNEHLDRLRASKETSTSSSLGHKLQGLQDLHEHIEKLVQLPLAQESLLQESQDELLEGTLRLLDICTTAKDSLLHTKECTRELQSIIRRRRGGELELTAEFKKFLNSRKVVKKAILKALGNLKGMAKKYNFSPANNDHVALIDLLKDFEIITLSIFESLLSFISGSTQAKSSSWSLVSKLMQTKRVACSQVADESEFVQVDAVLQSFVLHKAGKFEDISNLQNQLEKMDSCIQDLEEGLEFLFRRLIKIRVALLNILSH</sequence>
<reference evidence="1 2" key="1">
    <citation type="journal article" date="2022" name="DNA Res.">
        <title>Chromosomal-level genome assembly of the orchid tree Bauhinia variegata (Leguminosae; Cercidoideae) supports the allotetraploid origin hypothesis of Bauhinia.</title>
        <authorList>
            <person name="Zhong Y."/>
            <person name="Chen Y."/>
            <person name="Zheng D."/>
            <person name="Pang J."/>
            <person name="Liu Y."/>
            <person name="Luo S."/>
            <person name="Meng S."/>
            <person name="Qian L."/>
            <person name="Wei D."/>
            <person name="Dai S."/>
            <person name="Zhou R."/>
        </authorList>
    </citation>
    <scope>NUCLEOTIDE SEQUENCE [LARGE SCALE GENOMIC DNA]</scope>
    <source>
        <strain evidence="1">BV-YZ2020</strain>
    </source>
</reference>
<organism evidence="1 2">
    <name type="scientific">Bauhinia variegata</name>
    <name type="common">Purple orchid tree</name>
    <name type="synonym">Phanera variegata</name>
    <dbReference type="NCBI Taxonomy" id="167791"/>
    <lineage>
        <taxon>Eukaryota</taxon>
        <taxon>Viridiplantae</taxon>
        <taxon>Streptophyta</taxon>
        <taxon>Embryophyta</taxon>
        <taxon>Tracheophyta</taxon>
        <taxon>Spermatophyta</taxon>
        <taxon>Magnoliopsida</taxon>
        <taxon>eudicotyledons</taxon>
        <taxon>Gunneridae</taxon>
        <taxon>Pentapetalae</taxon>
        <taxon>rosids</taxon>
        <taxon>fabids</taxon>
        <taxon>Fabales</taxon>
        <taxon>Fabaceae</taxon>
        <taxon>Cercidoideae</taxon>
        <taxon>Cercideae</taxon>
        <taxon>Bauhiniinae</taxon>
        <taxon>Bauhinia</taxon>
    </lineage>
</organism>
<dbReference type="EMBL" id="CM039438">
    <property type="protein sequence ID" value="KAI4298326.1"/>
    <property type="molecule type" value="Genomic_DNA"/>
</dbReference>
<name>A0ACB9KM60_BAUVA</name>